<organism evidence="6 7">
    <name type="scientific">Roseivivax halodurans JCM 10272</name>
    <dbReference type="NCBI Taxonomy" id="1449350"/>
    <lineage>
        <taxon>Bacteria</taxon>
        <taxon>Pseudomonadati</taxon>
        <taxon>Pseudomonadota</taxon>
        <taxon>Alphaproteobacteria</taxon>
        <taxon>Rhodobacterales</taxon>
        <taxon>Roseobacteraceae</taxon>
        <taxon>Roseivivax</taxon>
    </lineage>
</organism>
<dbReference type="InterPro" id="IPR029063">
    <property type="entry name" value="SAM-dependent_MTases_sf"/>
</dbReference>
<dbReference type="Pfam" id="PF08100">
    <property type="entry name" value="Dimerisation"/>
    <property type="match status" value="1"/>
</dbReference>
<accession>X7EIR6</accession>
<keyword evidence="2 6" id="KW-0808">Transferase</keyword>
<evidence type="ECO:0000313" key="7">
    <source>
        <dbReference type="Proteomes" id="UP000022447"/>
    </source>
</evidence>
<proteinExistence type="predicted"/>
<dbReference type="PANTHER" id="PTHR43712">
    <property type="entry name" value="PUTATIVE (AFU_ORTHOLOGUE AFUA_4G14580)-RELATED"/>
    <property type="match status" value="1"/>
</dbReference>
<dbReference type="RefSeq" id="WP_051489255.1">
    <property type="nucleotide sequence ID" value="NZ_JALZ01000003.1"/>
</dbReference>
<dbReference type="InterPro" id="IPR036390">
    <property type="entry name" value="WH_DNA-bd_sf"/>
</dbReference>
<evidence type="ECO:0000256" key="2">
    <source>
        <dbReference type="ARBA" id="ARBA00022679"/>
    </source>
</evidence>
<dbReference type="PIRSF" id="PIRSF005739">
    <property type="entry name" value="O-mtase"/>
    <property type="match status" value="1"/>
</dbReference>
<evidence type="ECO:0000313" key="6">
    <source>
        <dbReference type="EMBL" id="ETX15797.1"/>
    </source>
</evidence>
<dbReference type="PROSITE" id="PS51683">
    <property type="entry name" value="SAM_OMT_II"/>
    <property type="match status" value="1"/>
</dbReference>
<dbReference type="PATRIC" id="fig|1449350.3.peg.907"/>
<dbReference type="SUPFAM" id="SSF46785">
    <property type="entry name" value="Winged helix' DNA-binding domain"/>
    <property type="match status" value="1"/>
</dbReference>
<protein>
    <submittedName>
        <fullName evidence="6">SAM-dependent methlyltransferase</fullName>
    </submittedName>
</protein>
<reference evidence="6 7" key="1">
    <citation type="submission" date="2014-01" db="EMBL/GenBank/DDBJ databases">
        <title>Roseivivax halodurans JCM 10272 Genome Sequencing.</title>
        <authorList>
            <person name="Lai Q."/>
            <person name="Li G."/>
            <person name="Shao Z."/>
        </authorList>
    </citation>
    <scope>NUCLEOTIDE SEQUENCE [LARGE SCALE GENOMIC DNA]</scope>
    <source>
        <strain evidence="6 7">JCM 10272</strain>
    </source>
</reference>
<dbReference type="AlphaFoldDB" id="X7EIR6"/>
<dbReference type="Pfam" id="PF00891">
    <property type="entry name" value="Methyltransf_2"/>
    <property type="match status" value="1"/>
</dbReference>
<dbReference type="PANTHER" id="PTHR43712:SF2">
    <property type="entry name" value="O-METHYLTRANSFERASE CICE"/>
    <property type="match status" value="1"/>
</dbReference>
<comment type="caution">
    <text evidence="6">The sequence shown here is derived from an EMBL/GenBank/DDBJ whole genome shotgun (WGS) entry which is preliminary data.</text>
</comment>
<gene>
    <name evidence="6" type="ORF">OCH239_11475</name>
</gene>
<dbReference type="InterPro" id="IPR001077">
    <property type="entry name" value="COMT_C"/>
</dbReference>
<feature type="domain" description="O-methyltransferase C-terminal" evidence="4">
    <location>
        <begin position="140"/>
        <end position="352"/>
    </location>
</feature>
<keyword evidence="1" id="KW-0489">Methyltransferase</keyword>
<dbReference type="STRING" id="1449350.OCH239_11475"/>
<keyword evidence="7" id="KW-1185">Reference proteome</keyword>
<dbReference type="SUPFAM" id="SSF53335">
    <property type="entry name" value="S-adenosyl-L-methionine-dependent methyltransferases"/>
    <property type="match status" value="1"/>
</dbReference>
<dbReference type="Gene3D" id="1.10.10.10">
    <property type="entry name" value="Winged helix-like DNA-binding domain superfamily/Winged helix DNA-binding domain"/>
    <property type="match status" value="1"/>
</dbReference>
<dbReference type="EMBL" id="JALZ01000003">
    <property type="protein sequence ID" value="ETX15797.1"/>
    <property type="molecule type" value="Genomic_DNA"/>
</dbReference>
<evidence type="ECO:0000259" key="4">
    <source>
        <dbReference type="Pfam" id="PF00891"/>
    </source>
</evidence>
<dbReference type="GO" id="GO:0008171">
    <property type="term" value="F:O-methyltransferase activity"/>
    <property type="evidence" value="ECO:0007669"/>
    <property type="project" value="InterPro"/>
</dbReference>
<dbReference type="InterPro" id="IPR016461">
    <property type="entry name" value="COMT-like"/>
</dbReference>
<dbReference type="OrthoDB" id="7418600at2"/>
<evidence type="ECO:0000256" key="3">
    <source>
        <dbReference type="ARBA" id="ARBA00022691"/>
    </source>
</evidence>
<dbReference type="GO" id="GO:0032259">
    <property type="term" value="P:methylation"/>
    <property type="evidence" value="ECO:0007669"/>
    <property type="project" value="UniProtKB-KW"/>
</dbReference>
<keyword evidence="3" id="KW-0949">S-adenosyl-L-methionine</keyword>
<feature type="domain" description="O-methyltransferase dimerisation" evidence="5">
    <location>
        <begin position="49"/>
        <end position="123"/>
    </location>
</feature>
<dbReference type="Gene3D" id="3.40.50.150">
    <property type="entry name" value="Vaccinia Virus protein VP39"/>
    <property type="match status" value="1"/>
</dbReference>
<dbReference type="GO" id="GO:0046983">
    <property type="term" value="F:protein dimerization activity"/>
    <property type="evidence" value="ECO:0007669"/>
    <property type="project" value="InterPro"/>
</dbReference>
<name>X7EIR6_9RHOB</name>
<evidence type="ECO:0000259" key="5">
    <source>
        <dbReference type="Pfam" id="PF08100"/>
    </source>
</evidence>
<dbReference type="Proteomes" id="UP000022447">
    <property type="component" value="Unassembled WGS sequence"/>
</dbReference>
<dbReference type="eggNOG" id="COG2230">
    <property type="taxonomic scope" value="Bacteria"/>
</dbReference>
<dbReference type="CDD" id="cd02440">
    <property type="entry name" value="AdoMet_MTases"/>
    <property type="match status" value="1"/>
</dbReference>
<sequence length="374" mass="40715">MAAPADLAPRQGLRGRFLDLVSSARFQSFAARFPLTRPFVRREGEALFDLVQGFVASQVLAALVELRICHRLANAPEDAATLGAATGIPADRMQRLLQAGAALNLLRRRRDGRFDLTPRGAALISVPGLEDMIAHHDVLYRDLADPVAFLRGETETELAHVWPYVFGAGRAEDPALARRYSHLMAESQRLVAEDTLAAAPLKGVRHLLDVGGGTGVFAEAAADRHPELRVTLLDLPQVVDAAQDRLSRSPVASRIACTPGSFRDDDLPNGADAISLIRVLYDHRDETVRALLARVHDALPPGGKLLVSEPMSGGARPDRAGDVYYALYTMAMRTGTVRSAEQIAALCRKAGFTRISTPRPHRPFVTRVLLAHRE</sequence>
<dbReference type="InterPro" id="IPR036388">
    <property type="entry name" value="WH-like_DNA-bd_sf"/>
</dbReference>
<dbReference type="InterPro" id="IPR012967">
    <property type="entry name" value="COMT_dimerisation"/>
</dbReference>
<evidence type="ECO:0000256" key="1">
    <source>
        <dbReference type="ARBA" id="ARBA00022603"/>
    </source>
</evidence>